<keyword evidence="3" id="KW-0812">Transmembrane</keyword>
<evidence type="ECO:0000256" key="5">
    <source>
        <dbReference type="ARBA" id="ARBA00022989"/>
    </source>
</evidence>
<comment type="caution">
    <text evidence="9">The sequence shown here is derived from an EMBL/GenBank/DDBJ whole genome shotgun (WGS) entry which is preliminary data.</text>
</comment>
<keyword evidence="7" id="KW-0325">Glycoprotein</keyword>
<keyword evidence="6" id="KW-0472">Membrane</keyword>
<dbReference type="PANTHER" id="PTHR33562:SF20">
    <property type="entry name" value="PROTEIN QUIVER"/>
    <property type="match status" value="1"/>
</dbReference>
<evidence type="ECO:0000256" key="8">
    <source>
        <dbReference type="ARBA" id="ARBA00023288"/>
    </source>
</evidence>
<dbReference type="Proteomes" id="UP000466442">
    <property type="component" value="Unassembled WGS sequence"/>
</dbReference>
<comment type="subcellular location">
    <subcellularLocation>
        <location evidence="1">Membrane</location>
        <topology evidence="1">Lipid-anchor</topology>
        <topology evidence="1">GPI-anchor</topology>
    </subcellularLocation>
</comment>
<protein>
    <submittedName>
        <fullName evidence="9">Uncharacterized protein</fullName>
    </submittedName>
</protein>
<reference evidence="9" key="1">
    <citation type="journal article" date="2021" name="Mol. Ecol. Resour.">
        <title>Apolygus lucorum genome provides insights into omnivorousness and mesophyll feeding.</title>
        <authorList>
            <person name="Liu Y."/>
            <person name="Liu H."/>
            <person name="Wang H."/>
            <person name="Huang T."/>
            <person name="Liu B."/>
            <person name="Yang B."/>
            <person name="Yin L."/>
            <person name="Li B."/>
            <person name="Zhang Y."/>
            <person name="Zhang S."/>
            <person name="Jiang F."/>
            <person name="Zhang X."/>
            <person name="Ren Y."/>
            <person name="Wang B."/>
            <person name="Wang S."/>
            <person name="Lu Y."/>
            <person name="Wu K."/>
            <person name="Fan W."/>
            <person name="Wang G."/>
        </authorList>
    </citation>
    <scope>NUCLEOTIDE SEQUENCE</scope>
    <source>
        <strain evidence="9">12Hb</strain>
    </source>
</reference>
<evidence type="ECO:0000313" key="9">
    <source>
        <dbReference type="EMBL" id="KAF6212500.1"/>
    </source>
</evidence>
<evidence type="ECO:0000256" key="1">
    <source>
        <dbReference type="ARBA" id="ARBA00004589"/>
    </source>
</evidence>
<evidence type="ECO:0000256" key="3">
    <source>
        <dbReference type="ARBA" id="ARBA00022692"/>
    </source>
</evidence>
<dbReference type="GO" id="GO:0032222">
    <property type="term" value="P:regulation of synaptic transmission, cholinergic"/>
    <property type="evidence" value="ECO:0007669"/>
    <property type="project" value="InterPro"/>
</dbReference>
<sequence length="143" mass="15914">MFGLKSTSLALLLLANSVSSLKCYQCNSTNLDKEPKCDRLYWKQMSTKERDDLIIDCLERLSYFCIVIRKLAKDVHVTTRGCMGTKDSQGTTLSAGCVDVSDFEKACLCTDNLCNSTPAPHNSVWMLFALSFLSCSVFSTLRS</sequence>
<dbReference type="AlphaFoldDB" id="A0A6A4JC18"/>
<gene>
    <name evidence="9" type="ORF">GE061_013023</name>
</gene>
<keyword evidence="5" id="KW-1133">Transmembrane helix</keyword>
<dbReference type="GO" id="GO:0098552">
    <property type="term" value="C:side of membrane"/>
    <property type="evidence" value="ECO:0007669"/>
    <property type="project" value="UniProtKB-KW"/>
</dbReference>
<dbReference type="EMBL" id="WIXP02000004">
    <property type="protein sequence ID" value="KAF6212500.1"/>
    <property type="molecule type" value="Genomic_DNA"/>
</dbReference>
<dbReference type="GO" id="GO:0030431">
    <property type="term" value="P:sleep"/>
    <property type="evidence" value="ECO:0007669"/>
    <property type="project" value="InterPro"/>
</dbReference>
<dbReference type="InterPro" id="IPR050975">
    <property type="entry name" value="Sleep_regulator"/>
</dbReference>
<accession>A0A6A4JC18</accession>
<organism evidence="9 10">
    <name type="scientific">Apolygus lucorum</name>
    <name type="common">Small green plant bug</name>
    <name type="synonym">Lygocoris lucorum</name>
    <dbReference type="NCBI Taxonomy" id="248454"/>
    <lineage>
        <taxon>Eukaryota</taxon>
        <taxon>Metazoa</taxon>
        <taxon>Ecdysozoa</taxon>
        <taxon>Arthropoda</taxon>
        <taxon>Hexapoda</taxon>
        <taxon>Insecta</taxon>
        <taxon>Pterygota</taxon>
        <taxon>Neoptera</taxon>
        <taxon>Paraneoptera</taxon>
        <taxon>Hemiptera</taxon>
        <taxon>Heteroptera</taxon>
        <taxon>Panheteroptera</taxon>
        <taxon>Cimicomorpha</taxon>
        <taxon>Miridae</taxon>
        <taxon>Mirini</taxon>
        <taxon>Apolygus</taxon>
    </lineage>
</organism>
<keyword evidence="8" id="KW-0449">Lipoprotein</keyword>
<keyword evidence="2" id="KW-0336">GPI-anchor</keyword>
<evidence type="ECO:0000256" key="7">
    <source>
        <dbReference type="ARBA" id="ARBA00023180"/>
    </source>
</evidence>
<evidence type="ECO:0000256" key="2">
    <source>
        <dbReference type="ARBA" id="ARBA00022622"/>
    </source>
</evidence>
<proteinExistence type="predicted"/>
<evidence type="ECO:0000256" key="6">
    <source>
        <dbReference type="ARBA" id="ARBA00023136"/>
    </source>
</evidence>
<keyword evidence="4" id="KW-0732">Signal</keyword>
<name>A0A6A4JC18_APOLU</name>
<evidence type="ECO:0000256" key="4">
    <source>
        <dbReference type="ARBA" id="ARBA00022729"/>
    </source>
</evidence>
<keyword evidence="10" id="KW-1185">Reference proteome</keyword>
<dbReference type="PANTHER" id="PTHR33562">
    <property type="entry name" value="ATILLA, ISOFORM B-RELATED-RELATED"/>
    <property type="match status" value="1"/>
</dbReference>
<dbReference type="OrthoDB" id="7663715at2759"/>
<evidence type="ECO:0000313" key="10">
    <source>
        <dbReference type="Proteomes" id="UP000466442"/>
    </source>
</evidence>
<dbReference type="InterPro" id="IPR031424">
    <property type="entry name" value="QVR-like"/>
</dbReference>
<dbReference type="Pfam" id="PF17064">
    <property type="entry name" value="QVR"/>
    <property type="match status" value="1"/>
</dbReference>